<dbReference type="Proteomes" id="UP000274327">
    <property type="component" value="Unassembled WGS sequence"/>
</dbReference>
<evidence type="ECO:0000313" key="4">
    <source>
        <dbReference type="EMBL" id="RRR17016.1"/>
    </source>
</evidence>
<evidence type="ECO:0000313" key="5">
    <source>
        <dbReference type="Proteomes" id="UP000274327"/>
    </source>
</evidence>
<dbReference type="EMBL" id="QOCI01000020">
    <property type="protein sequence ID" value="RRR17016.1"/>
    <property type="molecule type" value="Genomic_DNA"/>
</dbReference>
<name>A0A426SG47_9MICO</name>
<reference evidence="4 5" key="1">
    <citation type="submission" date="2018-07" db="EMBL/GenBank/DDBJ databases">
        <title>Brachybacteriurn paraconglorneratum KCTC 9916.</title>
        <authorList>
            <person name="Li Y."/>
        </authorList>
    </citation>
    <scope>NUCLEOTIDE SEQUENCE [LARGE SCALE GENOMIC DNA]</scope>
    <source>
        <strain evidence="4 5">KCTC 9916</strain>
    </source>
</reference>
<feature type="domain" description="Fe/B12 periplasmic-binding" evidence="3">
    <location>
        <begin position="98"/>
        <end position="372"/>
    </location>
</feature>
<dbReference type="PANTHER" id="PTHR30535:SF34">
    <property type="entry name" value="MOLYBDATE-BINDING PROTEIN MOLA"/>
    <property type="match status" value="1"/>
</dbReference>
<sequence>MPRTSLPQADALGSDAIGSEAAEPGSTGPVGHGPTPAPLRRRSLMAGLVGAVGLTAACGSSDRSTGDGDSDGGGSAEGFPLQLANCEATLTFDAPPERIVLLESAPVTTLDGIGVLDRVVSRAGAFPPGYYDGDLAAHIEEIPTLSDEIDASGHLQISQEMVIAQEPDIVLGLPDGVTREAMADAGAQVEVQNIYCATGGHRSSFETLYEQIDVYGRIFDHGEQAATLTSALQERVAAVTEAASDLSVATAAVLYPSVGGGPLYTYGAASMVTAQLDALGIENVFADTEERVFEISAEPLLAADPDVLIVLHQTDGDGSDVAEEMVSQDQLASLRAVQDRALLPLLFNFAEPASPLVVDGLERIHEWLVELEG</sequence>
<dbReference type="PROSITE" id="PS50983">
    <property type="entry name" value="FE_B12_PBP"/>
    <property type="match status" value="1"/>
</dbReference>
<protein>
    <submittedName>
        <fullName evidence="4">ABC transporter substrate-binding protein</fullName>
    </submittedName>
</protein>
<comment type="caution">
    <text evidence="4">The sequence shown here is derived from an EMBL/GenBank/DDBJ whole genome shotgun (WGS) entry which is preliminary data.</text>
</comment>
<dbReference type="InterPro" id="IPR002491">
    <property type="entry name" value="ABC_transptr_periplasmic_BD"/>
</dbReference>
<dbReference type="AlphaFoldDB" id="A0A426SG47"/>
<keyword evidence="5" id="KW-1185">Reference proteome</keyword>
<proteinExistence type="inferred from homology"/>
<accession>A0A426SG47</accession>
<comment type="similarity">
    <text evidence="1">Belongs to the bacterial solute-binding protein 8 family.</text>
</comment>
<organism evidence="4 5">
    <name type="scientific">Brachybacterium paraconglomeratum</name>
    <dbReference type="NCBI Taxonomy" id="173362"/>
    <lineage>
        <taxon>Bacteria</taxon>
        <taxon>Bacillati</taxon>
        <taxon>Actinomycetota</taxon>
        <taxon>Actinomycetes</taxon>
        <taxon>Micrococcales</taxon>
        <taxon>Dermabacteraceae</taxon>
        <taxon>Brachybacterium</taxon>
    </lineage>
</organism>
<dbReference type="Pfam" id="PF01497">
    <property type="entry name" value="Peripla_BP_2"/>
    <property type="match status" value="1"/>
</dbReference>
<evidence type="ECO:0000259" key="3">
    <source>
        <dbReference type="PROSITE" id="PS50983"/>
    </source>
</evidence>
<feature type="region of interest" description="Disordered" evidence="2">
    <location>
        <begin position="58"/>
        <end position="79"/>
    </location>
</feature>
<dbReference type="SUPFAM" id="SSF53807">
    <property type="entry name" value="Helical backbone' metal receptor"/>
    <property type="match status" value="1"/>
</dbReference>
<dbReference type="InterPro" id="IPR050902">
    <property type="entry name" value="ABC_Transporter_SBP"/>
</dbReference>
<dbReference type="PANTHER" id="PTHR30535">
    <property type="entry name" value="VITAMIN B12-BINDING PROTEIN"/>
    <property type="match status" value="1"/>
</dbReference>
<evidence type="ECO:0000256" key="2">
    <source>
        <dbReference type="SAM" id="MobiDB-lite"/>
    </source>
</evidence>
<dbReference type="Gene3D" id="3.40.50.1980">
    <property type="entry name" value="Nitrogenase molybdenum iron protein domain"/>
    <property type="match status" value="2"/>
</dbReference>
<feature type="region of interest" description="Disordered" evidence="2">
    <location>
        <begin position="1"/>
        <end position="40"/>
    </location>
</feature>
<evidence type="ECO:0000256" key="1">
    <source>
        <dbReference type="ARBA" id="ARBA00008814"/>
    </source>
</evidence>
<dbReference type="RefSeq" id="WP_126988857.1">
    <property type="nucleotide sequence ID" value="NZ_JALXWX010000088.1"/>
</dbReference>
<dbReference type="GeneID" id="78122619"/>
<gene>
    <name evidence="4" type="ORF">DS079_16510</name>
</gene>